<evidence type="ECO:0000256" key="3">
    <source>
        <dbReference type="ARBA" id="ARBA00022692"/>
    </source>
</evidence>
<feature type="transmembrane region" description="Helical" evidence="7">
    <location>
        <begin position="255"/>
        <end position="273"/>
    </location>
</feature>
<feature type="region of interest" description="Disordered" evidence="6">
    <location>
        <begin position="1"/>
        <end position="20"/>
    </location>
</feature>
<accession>A0ABT3ZAB5</accession>
<evidence type="ECO:0000256" key="2">
    <source>
        <dbReference type="ARBA" id="ARBA00022475"/>
    </source>
</evidence>
<evidence type="ECO:0000313" key="9">
    <source>
        <dbReference type="Proteomes" id="UP001073227"/>
    </source>
</evidence>
<organism evidence="8 9">
    <name type="scientific">Hoeflea algicola</name>
    <dbReference type="NCBI Taxonomy" id="2983763"/>
    <lineage>
        <taxon>Bacteria</taxon>
        <taxon>Pseudomonadati</taxon>
        <taxon>Pseudomonadota</taxon>
        <taxon>Alphaproteobacteria</taxon>
        <taxon>Hyphomicrobiales</taxon>
        <taxon>Rhizobiaceae</taxon>
        <taxon>Hoeflea</taxon>
    </lineage>
</organism>
<evidence type="ECO:0000256" key="1">
    <source>
        <dbReference type="ARBA" id="ARBA00004651"/>
    </source>
</evidence>
<proteinExistence type="predicted"/>
<dbReference type="RefSeq" id="WP_267654156.1">
    <property type="nucleotide sequence ID" value="NZ_JAOVZR010000001.1"/>
</dbReference>
<comment type="subcellular location">
    <subcellularLocation>
        <location evidence="1">Cell membrane</location>
        <topology evidence="1">Multi-pass membrane protein</topology>
    </subcellularLocation>
</comment>
<gene>
    <name evidence="8" type="ORF">OEG84_13040</name>
</gene>
<evidence type="ECO:0000256" key="7">
    <source>
        <dbReference type="SAM" id="Phobius"/>
    </source>
</evidence>
<feature type="transmembrane region" description="Helical" evidence="7">
    <location>
        <begin position="139"/>
        <end position="157"/>
    </location>
</feature>
<evidence type="ECO:0000313" key="8">
    <source>
        <dbReference type="EMBL" id="MCY0148606.1"/>
    </source>
</evidence>
<dbReference type="Proteomes" id="UP001073227">
    <property type="component" value="Unassembled WGS sequence"/>
</dbReference>
<feature type="transmembrane region" description="Helical" evidence="7">
    <location>
        <begin position="26"/>
        <end position="43"/>
    </location>
</feature>
<keyword evidence="2" id="KW-1003">Cell membrane</keyword>
<feature type="transmembrane region" description="Helical" evidence="7">
    <location>
        <begin position="338"/>
        <end position="360"/>
    </location>
</feature>
<evidence type="ECO:0000256" key="5">
    <source>
        <dbReference type="ARBA" id="ARBA00023136"/>
    </source>
</evidence>
<keyword evidence="9" id="KW-1185">Reference proteome</keyword>
<keyword evidence="5 7" id="KW-0472">Membrane</keyword>
<sequence length="477" mass="50054">MSQAIPLPEAAASTDEPSRGGRSNPFLLVPISLFFLLLGLAVLRSPSLVTSAGIGSAIIVATPLILATYALMAVVISGRGTVDLSVGPLIGFVNVTLIQLHGAGVLENPIAVFAYAIAVGAAYQLIFALIVIYVRVQPIIVSLSGYLALSGLNLVILPRPGGVAPQWMADWGLGTSIFSPVLLILVLASLGWMLFTQTAFFTHLRLMGSDERAAYTSGVPIYVVRIGAHLISGCFAGLAAIAFTALISSGDPSQGTTYTLIAVTALVLGGASLAGGRGGVFGSFLGAINLYLITFVLATFNFGAVQSFVTNLAYGTILVVSLLLTLIIPFIQRHLRNFSPLLYFVALSVVALGVILHATFDYQSGAATPQQSETTEPVIVSQMLEPIEPELLYVAPLEVAAPNPQERALRAEATPVILFVLLMVVIAVFLRLAFSMSEKRSLAPVVAVVVLALVVLGAYMMRHPDGLALSPATEAVE</sequence>
<feature type="transmembrane region" description="Helical" evidence="7">
    <location>
        <begin position="222"/>
        <end position="249"/>
    </location>
</feature>
<protein>
    <submittedName>
        <fullName evidence="8">ABC transporter permease</fullName>
    </submittedName>
</protein>
<keyword evidence="3 7" id="KW-0812">Transmembrane</keyword>
<feature type="transmembrane region" description="Helical" evidence="7">
    <location>
        <begin position="280"/>
        <end position="300"/>
    </location>
</feature>
<dbReference type="EMBL" id="JAOVZR010000001">
    <property type="protein sequence ID" value="MCY0148606.1"/>
    <property type="molecule type" value="Genomic_DNA"/>
</dbReference>
<evidence type="ECO:0000256" key="4">
    <source>
        <dbReference type="ARBA" id="ARBA00022989"/>
    </source>
</evidence>
<dbReference type="PANTHER" id="PTHR32196">
    <property type="entry name" value="ABC TRANSPORTER PERMEASE PROTEIN YPHD-RELATED-RELATED"/>
    <property type="match status" value="1"/>
</dbReference>
<keyword evidence="4 7" id="KW-1133">Transmembrane helix</keyword>
<feature type="transmembrane region" description="Helical" evidence="7">
    <location>
        <begin position="416"/>
        <end position="434"/>
    </location>
</feature>
<evidence type="ECO:0000256" key="6">
    <source>
        <dbReference type="SAM" id="MobiDB-lite"/>
    </source>
</evidence>
<feature type="transmembrane region" description="Helical" evidence="7">
    <location>
        <begin position="312"/>
        <end position="331"/>
    </location>
</feature>
<dbReference type="Pfam" id="PF02653">
    <property type="entry name" value="BPD_transp_2"/>
    <property type="match status" value="1"/>
</dbReference>
<feature type="transmembrane region" description="Helical" evidence="7">
    <location>
        <begin position="177"/>
        <end position="201"/>
    </location>
</feature>
<comment type="caution">
    <text evidence="8">The sequence shown here is derived from an EMBL/GenBank/DDBJ whole genome shotgun (WGS) entry which is preliminary data.</text>
</comment>
<dbReference type="PANTHER" id="PTHR32196:SF72">
    <property type="entry name" value="RIBOSE IMPORT PERMEASE PROTEIN RBSC"/>
    <property type="match status" value="1"/>
</dbReference>
<feature type="transmembrane region" description="Helical" evidence="7">
    <location>
        <begin position="441"/>
        <end position="461"/>
    </location>
</feature>
<dbReference type="CDD" id="cd06579">
    <property type="entry name" value="TM_PBP1_transp_AraH_like"/>
    <property type="match status" value="1"/>
</dbReference>
<dbReference type="InterPro" id="IPR001851">
    <property type="entry name" value="ABC_transp_permease"/>
</dbReference>
<feature type="transmembrane region" description="Helical" evidence="7">
    <location>
        <begin position="49"/>
        <end position="72"/>
    </location>
</feature>
<reference evidence="8" key="1">
    <citation type="submission" date="2022-10" db="EMBL/GenBank/DDBJ databases">
        <title>Hoeflea sp. G2-23, isolated from marine algae.</title>
        <authorList>
            <person name="Kristyanto S."/>
            <person name="Kim J.M."/>
            <person name="Jeon C.O."/>
        </authorList>
    </citation>
    <scope>NUCLEOTIDE SEQUENCE</scope>
    <source>
        <strain evidence="8">G2-23</strain>
    </source>
</reference>
<feature type="transmembrane region" description="Helical" evidence="7">
    <location>
        <begin position="84"/>
        <end position="106"/>
    </location>
</feature>
<name>A0ABT3ZAB5_9HYPH</name>
<feature type="transmembrane region" description="Helical" evidence="7">
    <location>
        <begin position="112"/>
        <end position="132"/>
    </location>
</feature>